<dbReference type="Proteomes" id="UP000019141">
    <property type="component" value="Unassembled WGS sequence"/>
</dbReference>
<dbReference type="PANTHER" id="PTHR42718:SF46">
    <property type="entry name" value="BLR6921 PROTEIN"/>
    <property type="match status" value="1"/>
</dbReference>
<evidence type="ECO:0000256" key="3">
    <source>
        <dbReference type="ARBA" id="ARBA00022475"/>
    </source>
</evidence>
<evidence type="ECO:0000313" key="10">
    <source>
        <dbReference type="Proteomes" id="UP000019141"/>
    </source>
</evidence>
<evidence type="ECO:0000256" key="1">
    <source>
        <dbReference type="ARBA" id="ARBA00004651"/>
    </source>
</evidence>
<feature type="transmembrane region" description="Helical" evidence="7">
    <location>
        <begin position="94"/>
        <end position="114"/>
    </location>
</feature>
<keyword evidence="6 7" id="KW-0472">Membrane</keyword>
<dbReference type="GO" id="GO:0005886">
    <property type="term" value="C:plasma membrane"/>
    <property type="evidence" value="ECO:0007669"/>
    <property type="project" value="UniProtKB-SubCell"/>
</dbReference>
<gene>
    <name evidence="9" type="ORF">ETSY1_41980</name>
</gene>
<sequence>MADTTVSNSLPSETTSSTFADRPTYKWWVTWTIMIGSFLFALDTTIVNIAIPNIMASIGADLNEIQWVLIIYLIGMAVVMPASGWLSDLVGHKWLYTGSLTLFTVSSVLCGLAWSPTSLIIFRGLQGLGAGAIAPTAMAVIF</sequence>
<dbReference type="Gene3D" id="1.20.1720.10">
    <property type="entry name" value="Multidrug resistance protein D"/>
    <property type="match status" value="1"/>
</dbReference>
<organism evidence="9 10">
    <name type="scientific">Entotheonella factor</name>
    <dbReference type="NCBI Taxonomy" id="1429438"/>
    <lineage>
        <taxon>Bacteria</taxon>
        <taxon>Pseudomonadati</taxon>
        <taxon>Nitrospinota/Tectimicrobiota group</taxon>
        <taxon>Candidatus Tectimicrobiota</taxon>
        <taxon>Candidatus Entotheonellia</taxon>
        <taxon>Candidatus Entotheonellales</taxon>
        <taxon>Candidatus Entotheonellaceae</taxon>
        <taxon>Candidatus Entotheonella</taxon>
    </lineage>
</organism>
<feature type="transmembrane region" description="Helical" evidence="7">
    <location>
        <begin position="28"/>
        <end position="55"/>
    </location>
</feature>
<comment type="caution">
    <text evidence="9">The sequence shown here is derived from an EMBL/GenBank/DDBJ whole genome shotgun (WGS) entry which is preliminary data.</text>
</comment>
<dbReference type="SUPFAM" id="SSF103473">
    <property type="entry name" value="MFS general substrate transporter"/>
    <property type="match status" value="1"/>
</dbReference>
<evidence type="ECO:0000259" key="8">
    <source>
        <dbReference type="PROSITE" id="PS50850"/>
    </source>
</evidence>
<evidence type="ECO:0000256" key="4">
    <source>
        <dbReference type="ARBA" id="ARBA00022692"/>
    </source>
</evidence>
<keyword evidence="5 7" id="KW-1133">Transmembrane helix</keyword>
<accession>W4L410</accession>
<dbReference type="HOGENOM" id="CLU_1812248_0_0_7"/>
<evidence type="ECO:0000256" key="5">
    <source>
        <dbReference type="ARBA" id="ARBA00022989"/>
    </source>
</evidence>
<feature type="transmembrane region" description="Helical" evidence="7">
    <location>
        <begin position="120"/>
        <end position="141"/>
    </location>
</feature>
<keyword evidence="4 7" id="KW-0812">Transmembrane</keyword>
<name>W4L410_ENTF1</name>
<keyword evidence="3" id="KW-1003">Cell membrane</keyword>
<protein>
    <recommendedName>
        <fullName evidence="8">Major facilitator superfamily (MFS) profile domain-containing protein</fullName>
    </recommendedName>
</protein>
<proteinExistence type="predicted"/>
<dbReference type="EMBL" id="AZHW01001370">
    <property type="protein sequence ID" value="ETW92818.1"/>
    <property type="molecule type" value="Genomic_DNA"/>
</dbReference>
<evidence type="ECO:0000256" key="7">
    <source>
        <dbReference type="SAM" id="Phobius"/>
    </source>
</evidence>
<dbReference type="AlphaFoldDB" id="W4L410"/>
<evidence type="ECO:0000256" key="2">
    <source>
        <dbReference type="ARBA" id="ARBA00022448"/>
    </source>
</evidence>
<dbReference type="InterPro" id="IPR036259">
    <property type="entry name" value="MFS_trans_sf"/>
</dbReference>
<dbReference type="PROSITE" id="PS50850">
    <property type="entry name" value="MFS"/>
    <property type="match status" value="1"/>
</dbReference>
<dbReference type="InterPro" id="IPR020846">
    <property type="entry name" value="MFS_dom"/>
</dbReference>
<evidence type="ECO:0000313" key="9">
    <source>
        <dbReference type="EMBL" id="ETW92818.1"/>
    </source>
</evidence>
<keyword evidence="2" id="KW-0813">Transport</keyword>
<dbReference type="PANTHER" id="PTHR42718">
    <property type="entry name" value="MAJOR FACILITATOR SUPERFAMILY MULTIDRUG TRANSPORTER MFSC"/>
    <property type="match status" value="1"/>
</dbReference>
<feature type="domain" description="Major facilitator superfamily (MFS) profile" evidence="8">
    <location>
        <begin position="29"/>
        <end position="142"/>
    </location>
</feature>
<feature type="transmembrane region" description="Helical" evidence="7">
    <location>
        <begin position="67"/>
        <end position="87"/>
    </location>
</feature>
<dbReference type="GO" id="GO:0022857">
    <property type="term" value="F:transmembrane transporter activity"/>
    <property type="evidence" value="ECO:0007669"/>
    <property type="project" value="InterPro"/>
</dbReference>
<comment type="subcellular location">
    <subcellularLocation>
        <location evidence="1">Cell membrane</location>
        <topology evidence="1">Multi-pass membrane protein</topology>
    </subcellularLocation>
</comment>
<keyword evidence="10" id="KW-1185">Reference proteome</keyword>
<dbReference type="InterPro" id="IPR011701">
    <property type="entry name" value="MFS"/>
</dbReference>
<evidence type="ECO:0000256" key="6">
    <source>
        <dbReference type="ARBA" id="ARBA00023136"/>
    </source>
</evidence>
<dbReference type="Pfam" id="PF07690">
    <property type="entry name" value="MFS_1"/>
    <property type="match status" value="1"/>
</dbReference>
<reference evidence="9 10" key="1">
    <citation type="journal article" date="2014" name="Nature">
        <title>An environmental bacterial taxon with a large and distinct metabolic repertoire.</title>
        <authorList>
            <person name="Wilson M.C."/>
            <person name="Mori T."/>
            <person name="Ruckert C."/>
            <person name="Uria A.R."/>
            <person name="Helf M.J."/>
            <person name="Takada K."/>
            <person name="Gernert C."/>
            <person name="Steffens U.A."/>
            <person name="Heycke N."/>
            <person name="Schmitt S."/>
            <person name="Rinke C."/>
            <person name="Helfrich E.J."/>
            <person name="Brachmann A.O."/>
            <person name="Gurgui C."/>
            <person name="Wakimoto T."/>
            <person name="Kracht M."/>
            <person name="Crusemann M."/>
            <person name="Hentschel U."/>
            <person name="Abe I."/>
            <person name="Matsunaga S."/>
            <person name="Kalinowski J."/>
            <person name="Takeyama H."/>
            <person name="Piel J."/>
        </authorList>
    </citation>
    <scope>NUCLEOTIDE SEQUENCE [LARGE SCALE GENOMIC DNA]</scope>
    <source>
        <strain evidence="10">TSY1</strain>
    </source>
</reference>